<gene>
    <name evidence="7" type="ORF">HAX54_028967</name>
</gene>
<feature type="domain" description="BHLH" evidence="6">
    <location>
        <begin position="12"/>
        <end position="68"/>
    </location>
</feature>
<evidence type="ECO:0000256" key="2">
    <source>
        <dbReference type="ARBA" id="ARBA00023015"/>
    </source>
</evidence>
<evidence type="ECO:0000256" key="5">
    <source>
        <dbReference type="SAM" id="MobiDB-lite"/>
    </source>
</evidence>
<feature type="region of interest" description="Disordered" evidence="5">
    <location>
        <begin position="87"/>
        <end position="108"/>
    </location>
</feature>
<dbReference type="PROSITE" id="PS50888">
    <property type="entry name" value="BHLH"/>
    <property type="match status" value="1"/>
</dbReference>
<dbReference type="InterPro" id="IPR011598">
    <property type="entry name" value="bHLH_dom"/>
</dbReference>
<evidence type="ECO:0000313" key="7">
    <source>
        <dbReference type="EMBL" id="MCD9642266.1"/>
    </source>
</evidence>
<keyword evidence="2" id="KW-0805">Transcription regulation</keyword>
<dbReference type="InterPro" id="IPR015660">
    <property type="entry name" value="MASH1/Ascl1a-like"/>
</dbReference>
<dbReference type="Pfam" id="PF00010">
    <property type="entry name" value="HLH"/>
    <property type="match status" value="1"/>
</dbReference>
<dbReference type="Gene3D" id="4.10.280.10">
    <property type="entry name" value="Helix-loop-helix DNA-binding domain"/>
    <property type="match status" value="1"/>
</dbReference>
<evidence type="ECO:0000256" key="4">
    <source>
        <dbReference type="ARBA" id="ARBA00023242"/>
    </source>
</evidence>
<reference evidence="7 8" key="1">
    <citation type="journal article" date="2021" name="BMC Genomics">
        <title>Datura genome reveals duplications of psychoactive alkaloid biosynthetic genes and high mutation rate following tissue culture.</title>
        <authorList>
            <person name="Rajewski A."/>
            <person name="Carter-House D."/>
            <person name="Stajich J."/>
            <person name="Litt A."/>
        </authorList>
    </citation>
    <scope>NUCLEOTIDE SEQUENCE [LARGE SCALE GENOMIC DNA]</scope>
    <source>
        <strain evidence="7">AR-01</strain>
    </source>
</reference>
<keyword evidence="4" id="KW-0539">Nucleus</keyword>
<comment type="subcellular location">
    <subcellularLocation>
        <location evidence="1">Nucleus</location>
    </subcellularLocation>
</comment>
<evidence type="ECO:0000259" key="6">
    <source>
        <dbReference type="PROSITE" id="PS50888"/>
    </source>
</evidence>
<dbReference type="PANTHER" id="PTHR13935:SF63">
    <property type="entry name" value="BHLH DOMAIN-CONTAINING PROTEIN"/>
    <property type="match status" value="1"/>
</dbReference>
<protein>
    <recommendedName>
        <fullName evidence="6">BHLH domain-containing protein</fullName>
    </recommendedName>
</protein>
<proteinExistence type="predicted"/>
<evidence type="ECO:0000313" key="8">
    <source>
        <dbReference type="Proteomes" id="UP000823775"/>
    </source>
</evidence>
<evidence type="ECO:0000256" key="1">
    <source>
        <dbReference type="ARBA" id="ARBA00004123"/>
    </source>
</evidence>
<dbReference type="EMBL" id="JACEIK010003570">
    <property type="protein sequence ID" value="MCD9642266.1"/>
    <property type="molecule type" value="Genomic_DNA"/>
</dbReference>
<dbReference type="SUPFAM" id="SSF47459">
    <property type="entry name" value="HLH, helix-loop-helix DNA-binding domain"/>
    <property type="match status" value="1"/>
</dbReference>
<accession>A0ABS8V523</accession>
<name>A0ABS8V523_DATST</name>
<dbReference type="Proteomes" id="UP000823775">
    <property type="component" value="Unassembled WGS sequence"/>
</dbReference>
<dbReference type="PANTHER" id="PTHR13935">
    <property type="entry name" value="ACHAETE-SCUTE TRANSCRIPTION FACTOR-RELATED"/>
    <property type="match status" value="1"/>
</dbReference>
<sequence length="239" mass="26995">MERCLKYSKSSGEKLERKDVEKNRRNHMKNLCNQLYSMLPSTHASNSKETIVAVVDQVDAAVNYIESLKMNLEENKKHLEELKMGPKNSQSLDANTEPGPSTTSPPHIEFHEMGPNMVVVLITGLNNIATFNNIIRLCQEEGVEVMSTNFSLNGNSALQISHETKVEINKSSTMEFGATTLCAKMKELIYGPISCNNDVESNLHLWDYIIESELIEFHEVELSPIPSHMQNVYETPSFF</sequence>
<comment type="caution">
    <text evidence="7">The sequence shown here is derived from an EMBL/GenBank/DDBJ whole genome shotgun (WGS) entry which is preliminary data.</text>
</comment>
<evidence type="ECO:0000256" key="3">
    <source>
        <dbReference type="ARBA" id="ARBA00023163"/>
    </source>
</evidence>
<keyword evidence="3" id="KW-0804">Transcription</keyword>
<dbReference type="InterPro" id="IPR036638">
    <property type="entry name" value="HLH_DNA-bd_sf"/>
</dbReference>
<keyword evidence="8" id="KW-1185">Reference proteome</keyword>
<feature type="compositionally biased region" description="Polar residues" evidence="5">
    <location>
        <begin position="87"/>
        <end position="105"/>
    </location>
</feature>
<organism evidence="7 8">
    <name type="scientific">Datura stramonium</name>
    <name type="common">Jimsonweed</name>
    <name type="synonym">Common thornapple</name>
    <dbReference type="NCBI Taxonomy" id="4076"/>
    <lineage>
        <taxon>Eukaryota</taxon>
        <taxon>Viridiplantae</taxon>
        <taxon>Streptophyta</taxon>
        <taxon>Embryophyta</taxon>
        <taxon>Tracheophyta</taxon>
        <taxon>Spermatophyta</taxon>
        <taxon>Magnoliopsida</taxon>
        <taxon>eudicotyledons</taxon>
        <taxon>Gunneridae</taxon>
        <taxon>Pentapetalae</taxon>
        <taxon>asterids</taxon>
        <taxon>lamiids</taxon>
        <taxon>Solanales</taxon>
        <taxon>Solanaceae</taxon>
        <taxon>Solanoideae</taxon>
        <taxon>Datureae</taxon>
        <taxon>Datura</taxon>
    </lineage>
</organism>